<evidence type="ECO:0000313" key="3">
    <source>
        <dbReference type="Proteomes" id="UP000215914"/>
    </source>
</evidence>
<sequence length="57" mass="6244">MVPPLPPHPSSIHITTCHQRHLLHPLPHSTPLTNTTTITTPPHTSHCKQAAPPQSHI</sequence>
<feature type="compositionally biased region" description="Low complexity" evidence="1">
    <location>
        <begin position="24"/>
        <end position="44"/>
    </location>
</feature>
<gene>
    <name evidence="2" type="ORF">HanXRQr2_Chr06g0269021</name>
</gene>
<name>A0A9K3NK54_HELAN</name>
<reference evidence="2" key="1">
    <citation type="journal article" date="2017" name="Nature">
        <title>The sunflower genome provides insights into oil metabolism, flowering and Asterid evolution.</title>
        <authorList>
            <person name="Badouin H."/>
            <person name="Gouzy J."/>
            <person name="Grassa C.J."/>
            <person name="Murat F."/>
            <person name="Staton S.E."/>
            <person name="Cottret L."/>
            <person name="Lelandais-Briere C."/>
            <person name="Owens G.L."/>
            <person name="Carrere S."/>
            <person name="Mayjonade B."/>
            <person name="Legrand L."/>
            <person name="Gill N."/>
            <person name="Kane N.C."/>
            <person name="Bowers J.E."/>
            <person name="Hubner S."/>
            <person name="Bellec A."/>
            <person name="Berard A."/>
            <person name="Berges H."/>
            <person name="Blanchet N."/>
            <person name="Boniface M.C."/>
            <person name="Brunel D."/>
            <person name="Catrice O."/>
            <person name="Chaidir N."/>
            <person name="Claudel C."/>
            <person name="Donnadieu C."/>
            <person name="Faraut T."/>
            <person name="Fievet G."/>
            <person name="Helmstetter N."/>
            <person name="King M."/>
            <person name="Knapp S.J."/>
            <person name="Lai Z."/>
            <person name="Le Paslier M.C."/>
            <person name="Lippi Y."/>
            <person name="Lorenzon L."/>
            <person name="Mandel J.R."/>
            <person name="Marage G."/>
            <person name="Marchand G."/>
            <person name="Marquand E."/>
            <person name="Bret-Mestries E."/>
            <person name="Morien E."/>
            <person name="Nambeesan S."/>
            <person name="Nguyen T."/>
            <person name="Pegot-Espagnet P."/>
            <person name="Pouilly N."/>
            <person name="Raftis F."/>
            <person name="Sallet E."/>
            <person name="Schiex T."/>
            <person name="Thomas J."/>
            <person name="Vandecasteele C."/>
            <person name="Vares D."/>
            <person name="Vear F."/>
            <person name="Vautrin S."/>
            <person name="Crespi M."/>
            <person name="Mangin B."/>
            <person name="Burke J.M."/>
            <person name="Salse J."/>
            <person name="Munos S."/>
            <person name="Vincourt P."/>
            <person name="Rieseberg L.H."/>
            <person name="Langlade N.B."/>
        </authorList>
    </citation>
    <scope>NUCLEOTIDE SEQUENCE</scope>
    <source>
        <tissue evidence="2">Leaves</tissue>
    </source>
</reference>
<organism evidence="2 3">
    <name type="scientific">Helianthus annuus</name>
    <name type="common">Common sunflower</name>
    <dbReference type="NCBI Taxonomy" id="4232"/>
    <lineage>
        <taxon>Eukaryota</taxon>
        <taxon>Viridiplantae</taxon>
        <taxon>Streptophyta</taxon>
        <taxon>Embryophyta</taxon>
        <taxon>Tracheophyta</taxon>
        <taxon>Spermatophyta</taxon>
        <taxon>Magnoliopsida</taxon>
        <taxon>eudicotyledons</taxon>
        <taxon>Gunneridae</taxon>
        <taxon>Pentapetalae</taxon>
        <taxon>asterids</taxon>
        <taxon>campanulids</taxon>
        <taxon>Asterales</taxon>
        <taxon>Asteraceae</taxon>
        <taxon>Asteroideae</taxon>
        <taxon>Heliantheae alliance</taxon>
        <taxon>Heliantheae</taxon>
        <taxon>Helianthus</taxon>
    </lineage>
</organism>
<feature type="region of interest" description="Disordered" evidence="1">
    <location>
        <begin position="24"/>
        <end position="57"/>
    </location>
</feature>
<proteinExistence type="predicted"/>
<dbReference type="EMBL" id="MNCJ02000321">
    <property type="protein sequence ID" value="KAF5803241.1"/>
    <property type="molecule type" value="Genomic_DNA"/>
</dbReference>
<evidence type="ECO:0000313" key="2">
    <source>
        <dbReference type="EMBL" id="KAF5803241.1"/>
    </source>
</evidence>
<dbReference type="AlphaFoldDB" id="A0A9K3NK54"/>
<comment type="caution">
    <text evidence="2">The sequence shown here is derived from an EMBL/GenBank/DDBJ whole genome shotgun (WGS) entry which is preliminary data.</text>
</comment>
<accession>A0A9K3NK54</accession>
<keyword evidence="3" id="KW-1185">Reference proteome</keyword>
<protein>
    <submittedName>
        <fullName evidence="2">Uncharacterized protein</fullName>
    </submittedName>
</protein>
<evidence type="ECO:0000256" key="1">
    <source>
        <dbReference type="SAM" id="MobiDB-lite"/>
    </source>
</evidence>
<reference evidence="2" key="2">
    <citation type="submission" date="2020-06" db="EMBL/GenBank/DDBJ databases">
        <title>Helianthus annuus Genome sequencing and assembly Release 2.</title>
        <authorList>
            <person name="Gouzy J."/>
            <person name="Langlade N."/>
            <person name="Munos S."/>
        </authorList>
    </citation>
    <scope>NUCLEOTIDE SEQUENCE</scope>
    <source>
        <tissue evidence="2">Leaves</tissue>
    </source>
</reference>
<dbReference type="Gramene" id="mRNA:HanXRQr2_Chr06g0269021">
    <property type="protein sequence ID" value="CDS:HanXRQr2_Chr06g0269021.1"/>
    <property type="gene ID" value="HanXRQr2_Chr06g0269021"/>
</dbReference>
<dbReference type="Proteomes" id="UP000215914">
    <property type="component" value="Unassembled WGS sequence"/>
</dbReference>